<dbReference type="KEGG" id="tet:TTHERM_000274479"/>
<protein>
    <submittedName>
        <fullName evidence="2">Transmembrane protein, putative</fullName>
    </submittedName>
</protein>
<evidence type="ECO:0000256" key="1">
    <source>
        <dbReference type="SAM" id="Phobius"/>
    </source>
</evidence>
<dbReference type="AlphaFoldDB" id="W7XCV1"/>
<keyword evidence="1 2" id="KW-0812">Transmembrane</keyword>
<organism evidence="2 3">
    <name type="scientific">Tetrahymena thermophila (strain SB210)</name>
    <dbReference type="NCBI Taxonomy" id="312017"/>
    <lineage>
        <taxon>Eukaryota</taxon>
        <taxon>Sar</taxon>
        <taxon>Alveolata</taxon>
        <taxon>Ciliophora</taxon>
        <taxon>Intramacronucleata</taxon>
        <taxon>Oligohymenophorea</taxon>
        <taxon>Hymenostomatida</taxon>
        <taxon>Tetrahymenina</taxon>
        <taxon>Tetrahymenidae</taxon>
        <taxon>Tetrahymena</taxon>
    </lineage>
</organism>
<dbReference type="InParanoid" id="W7XCV1"/>
<evidence type="ECO:0000313" key="2">
    <source>
        <dbReference type="EMBL" id="EWS74398.1"/>
    </source>
</evidence>
<keyword evidence="3" id="KW-1185">Reference proteome</keyword>
<sequence length="145" mass="16799">MLIVQHVITQISKNNIAQAAQNNFLTYFKVDVTVGMDFLVQIANKIVFLVVFYVKIIFLVINIQINIFIKIKIVIFHVQNAISLIKAMVAKNAVQILDCFRKQLVHVFANLVLQTQGKLNVMMKILQSLIKKFRTLIIKQFRSYF</sequence>
<gene>
    <name evidence="2" type="ORF">TTHERM_000274479</name>
</gene>
<dbReference type="GeneID" id="24438130"/>
<keyword evidence="1" id="KW-0472">Membrane</keyword>
<name>W7XCV1_TETTS</name>
<reference evidence="3" key="1">
    <citation type="journal article" date="2006" name="PLoS Biol.">
        <title>Macronuclear genome sequence of the ciliate Tetrahymena thermophila, a model eukaryote.</title>
        <authorList>
            <person name="Eisen J.A."/>
            <person name="Coyne R.S."/>
            <person name="Wu M."/>
            <person name="Wu D."/>
            <person name="Thiagarajan M."/>
            <person name="Wortman J.R."/>
            <person name="Badger J.H."/>
            <person name="Ren Q."/>
            <person name="Amedeo P."/>
            <person name="Jones K.M."/>
            <person name="Tallon L.J."/>
            <person name="Delcher A.L."/>
            <person name="Salzberg S.L."/>
            <person name="Silva J.C."/>
            <person name="Haas B.J."/>
            <person name="Majoros W.H."/>
            <person name="Farzad M."/>
            <person name="Carlton J.M."/>
            <person name="Smith R.K. Jr."/>
            <person name="Garg J."/>
            <person name="Pearlman R.E."/>
            <person name="Karrer K.M."/>
            <person name="Sun L."/>
            <person name="Manning G."/>
            <person name="Elde N.C."/>
            <person name="Turkewitz A.P."/>
            <person name="Asai D.J."/>
            <person name="Wilkes D.E."/>
            <person name="Wang Y."/>
            <person name="Cai H."/>
            <person name="Collins K."/>
            <person name="Stewart B.A."/>
            <person name="Lee S.R."/>
            <person name="Wilamowska K."/>
            <person name="Weinberg Z."/>
            <person name="Ruzzo W.L."/>
            <person name="Wloga D."/>
            <person name="Gaertig J."/>
            <person name="Frankel J."/>
            <person name="Tsao C.-C."/>
            <person name="Gorovsky M.A."/>
            <person name="Keeling P.J."/>
            <person name="Waller R.F."/>
            <person name="Patron N.J."/>
            <person name="Cherry J.M."/>
            <person name="Stover N.A."/>
            <person name="Krieger C.J."/>
            <person name="del Toro C."/>
            <person name="Ryder H.F."/>
            <person name="Williamson S.C."/>
            <person name="Barbeau R.A."/>
            <person name="Hamilton E.P."/>
            <person name="Orias E."/>
        </authorList>
    </citation>
    <scope>NUCLEOTIDE SEQUENCE [LARGE SCALE GENOMIC DNA]</scope>
    <source>
        <strain evidence="3">SB210</strain>
    </source>
</reference>
<dbReference type="Proteomes" id="UP000009168">
    <property type="component" value="Unassembled WGS sequence"/>
</dbReference>
<accession>W7XCV1</accession>
<dbReference type="EMBL" id="GG662703">
    <property type="protein sequence ID" value="EWS74398.1"/>
    <property type="molecule type" value="Genomic_DNA"/>
</dbReference>
<evidence type="ECO:0000313" key="3">
    <source>
        <dbReference type="Proteomes" id="UP000009168"/>
    </source>
</evidence>
<dbReference type="RefSeq" id="XP_012653075.1">
    <property type="nucleotide sequence ID" value="XM_012797621.1"/>
</dbReference>
<feature type="transmembrane region" description="Helical" evidence="1">
    <location>
        <begin position="46"/>
        <end position="69"/>
    </location>
</feature>
<proteinExistence type="predicted"/>
<keyword evidence="1" id="KW-1133">Transmembrane helix</keyword>